<organism evidence="1 2">
    <name type="scientific">Lithocarpus litseifolius</name>
    <dbReference type="NCBI Taxonomy" id="425828"/>
    <lineage>
        <taxon>Eukaryota</taxon>
        <taxon>Viridiplantae</taxon>
        <taxon>Streptophyta</taxon>
        <taxon>Embryophyta</taxon>
        <taxon>Tracheophyta</taxon>
        <taxon>Spermatophyta</taxon>
        <taxon>Magnoliopsida</taxon>
        <taxon>eudicotyledons</taxon>
        <taxon>Gunneridae</taxon>
        <taxon>Pentapetalae</taxon>
        <taxon>rosids</taxon>
        <taxon>fabids</taxon>
        <taxon>Fagales</taxon>
        <taxon>Fagaceae</taxon>
        <taxon>Lithocarpus</taxon>
    </lineage>
</organism>
<gene>
    <name evidence="1" type="ORF">SO802_006043</name>
</gene>
<proteinExistence type="predicted"/>
<protein>
    <submittedName>
        <fullName evidence="1">Uncharacterized protein</fullName>
    </submittedName>
</protein>
<dbReference type="Proteomes" id="UP001459277">
    <property type="component" value="Unassembled WGS sequence"/>
</dbReference>
<keyword evidence="2" id="KW-1185">Reference proteome</keyword>
<dbReference type="AlphaFoldDB" id="A0AAW2DJT8"/>
<dbReference type="EMBL" id="JAZDWU010000002">
    <property type="protein sequence ID" value="KAL0010935.1"/>
    <property type="molecule type" value="Genomic_DNA"/>
</dbReference>
<name>A0AAW2DJT8_9ROSI</name>
<accession>A0AAW2DJT8</accession>
<evidence type="ECO:0000313" key="1">
    <source>
        <dbReference type="EMBL" id="KAL0010935.1"/>
    </source>
</evidence>
<evidence type="ECO:0000313" key="2">
    <source>
        <dbReference type="Proteomes" id="UP001459277"/>
    </source>
</evidence>
<sequence length="209" mass="23482">MESGTKSEGYELENVLEAVREEVEEANNIDYDDHPYRRSFNNSELGSLIPYIEDKDDIDVRLAALDQKLMVHSLRTLIVENSKGDDENMEATTELKNWAWDGVTNPMKDFVRNIKIVEPITPVKKIKAIELVAPAKNIVSIPIDSVSTSITIPVKSICDSIPVEFVLVESVKSTESVKNSFHYNMISDSAYLMALNVFISEIGKETLNN</sequence>
<reference evidence="1 2" key="1">
    <citation type="submission" date="2024-01" db="EMBL/GenBank/DDBJ databases">
        <title>A telomere-to-telomere, gap-free genome of sweet tea (Lithocarpus litseifolius).</title>
        <authorList>
            <person name="Zhou J."/>
        </authorList>
    </citation>
    <scope>NUCLEOTIDE SEQUENCE [LARGE SCALE GENOMIC DNA]</scope>
    <source>
        <strain evidence="1">Zhou-2022a</strain>
        <tissue evidence="1">Leaf</tissue>
    </source>
</reference>
<comment type="caution">
    <text evidence="1">The sequence shown here is derived from an EMBL/GenBank/DDBJ whole genome shotgun (WGS) entry which is preliminary data.</text>
</comment>